<evidence type="ECO:0000256" key="3">
    <source>
        <dbReference type="ARBA" id="ARBA00022670"/>
    </source>
</evidence>
<evidence type="ECO:0000256" key="5">
    <source>
        <dbReference type="RuleBase" id="RU362042"/>
    </source>
</evidence>
<evidence type="ECO:0000259" key="6">
    <source>
        <dbReference type="Pfam" id="PF10502"/>
    </source>
</evidence>
<dbReference type="GO" id="GO:0009003">
    <property type="term" value="F:signal peptidase activity"/>
    <property type="evidence" value="ECO:0007669"/>
    <property type="project" value="UniProtKB-EC"/>
</dbReference>
<dbReference type="GO" id="GO:0016020">
    <property type="term" value="C:membrane"/>
    <property type="evidence" value="ECO:0007669"/>
    <property type="project" value="UniProtKB-SubCell"/>
</dbReference>
<keyword evidence="8" id="KW-1185">Reference proteome</keyword>
<dbReference type="NCBIfam" id="TIGR02227">
    <property type="entry name" value="sigpep_I_bact"/>
    <property type="match status" value="1"/>
</dbReference>
<evidence type="ECO:0000256" key="4">
    <source>
        <dbReference type="ARBA" id="ARBA00022801"/>
    </source>
</evidence>
<keyword evidence="4 5" id="KW-0378">Hydrolase</keyword>
<dbReference type="Gene3D" id="2.10.109.10">
    <property type="entry name" value="Umud Fragment, subunit A"/>
    <property type="match status" value="1"/>
</dbReference>
<dbReference type="PROSITE" id="PS00501">
    <property type="entry name" value="SPASE_I_1"/>
    <property type="match status" value="1"/>
</dbReference>
<accession>A0A502FWX7</accession>
<keyword evidence="3 5" id="KW-0645">Protease</keyword>
<sequence length="193" mass="21044">MALSHGARIGRTFYIPSQSMLPTLEVNDRLAPLRFRATELRRGVVVVFKTQGEIRAARIAAIGGDTIEMQNGVVAINGKVADQRLVGIGPSFDGTASRMLEESFPGEQGSHRILDIEPGLFDSVAAVRVDAGKLFLLGDNRDRAADSRVSLQEMGVEQVRVGDVLGIVDSVYWSPTRSKIGRPIDDWDQRGVQ</sequence>
<evidence type="ECO:0000313" key="7">
    <source>
        <dbReference type="EMBL" id="TPG53931.1"/>
    </source>
</evidence>
<dbReference type="PANTHER" id="PTHR43390">
    <property type="entry name" value="SIGNAL PEPTIDASE I"/>
    <property type="match status" value="1"/>
</dbReference>
<dbReference type="GO" id="GO:0006465">
    <property type="term" value="P:signal peptide processing"/>
    <property type="evidence" value="ECO:0007669"/>
    <property type="project" value="InterPro"/>
</dbReference>
<dbReference type="GO" id="GO:0004252">
    <property type="term" value="F:serine-type endopeptidase activity"/>
    <property type="evidence" value="ECO:0007669"/>
    <property type="project" value="InterPro"/>
</dbReference>
<dbReference type="PANTHER" id="PTHR43390:SF1">
    <property type="entry name" value="CHLOROPLAST PROCESSING PEPTIDASE"/>
    <property type="match status" value="1"/>
</dbReference>
<dbReference type="InterPro" id="IPR000223">
    <property type="entry name" value="Pept_S26A_signal_pept_1"/>
</dbReference>
<comment type="similarity">
    <text evidence="1 5">Belongs to the peptidase S26 family.</text>
</comment>
<evidence type="ECO:0000313" key="8">
    <source>
        <dbReference type="Proteomes" id="UP000319931"/>
    </source>
</evidence>
<evidence type="ECO:0000256" key="1">
    <source>
        <dbReference type="ARBA" id="ARBA00009370"/>
    </source>
</evidence>
<reference evidence="7 8" key="1">
    <citation type="journal article" date="2019" name="Environ. Microbiol.">
        <title>Species interactions and distinct microbial communities in high Arctic permafrost affected cryosols are associated with the CH4 and CO2 gas fluxes.</title>
        <authorList>
            <person name="Altshuler I."/>
            <person name="Hamel J."/>
            <person name="Turney S."/>
            <person name="Magnuson E."/>
            <person name="Levesque R."/>
            <person name="Greer C."/>
            <person name="Whyte L.G."/>
        </authorList>
    </citation>
    <scope>NUCLEOTIDE SEQUENCE [LARGE SCALE GENOMIC DNA]</scope>
    <source>
        <strain evidence="7 8">E6.1</strain>
    </source>
</reference>
<dbReference type="CDD" id="cd06530">
    <property type="entry name" value="S26_SPase_I"/>
    <property type="match status" value="1"/>
</dbReference>
<dbReference type="EC" id="3.4.21.89" evidence="5"/>
<comment type="catalytic activity">
    <reaction evidence="5">
        <text>Cleavage of hydrophobic, N-terminal signal or leader sequences from secreted and periplasmic proteins.</text>
        <dbReference type="EC" id="3.4.21.89"/>
    </reaction>
</comment>
<dbReference type="Proteomes" id="UP000319931">
    <property type="component" value="Unassembled WGS sequence"/>
</dbReference>
<dbReference type="InterPro" id="IPR019756">
    <property type="entry name" value="Pept_S26A_signal_pept_1_Ser-AS"/>
</dbReference>
<dbReference type="AlphaFoldDB" id="A0A502FWX7"/>
<feature type="domain" description="Peptidase S26" evidence="6">
    <location>
        <begin position="11"/>
        <end position="173"/>
    </location>
</feature>
<dbReference type="InterPro" id="IPR019533">
    <property type="entry name" value="Peptidase_S26"/>
</dbReference>
<gene>
    <name evidence="7" type="primary">lepB</name>
    <name evidence="7" type="ORF">EAH76_04270</name>
</gene>
<comment type="subcellular location">
    <subcellularLocation>
        <location evidence="5">Membrane</location>
        <topology evidence="5">Single-pass type II membrane protein</topology>
    </subcellularLocation>
</comment>
<comment type="caution">
    <text evidence="7">The sequence shown here is derived from an EMBL/GenBank/DDBJ whole genome shotgun (WGS) entry which is preliminary data.</text>
</comment>
<dbReference type="PRINTS" id="PR00727">
    <property type="entry name" value="LEADERPTASE"/>
</dbReference>
<organism evidence="7 8">
    <name type="scientific">Sphingomonas glacialis</name>
    <dbReference type="NCBI Taxonomy" id="658225"/>
    <lineage>
        <taxon>Bacteria</taxon>
        <taxon>Pseudomonadati</taxon>
        <taxon>Pseudomonadota</taxon>
        <taxon>Alphaproteobacteria</taxon>
        <taxon>Sphingomonadales</taxon>
        <taxon>Sphingomonadaceae</taxon>
        <taxon>Sphingomonas</taxon>
    </lineage>
</organism>
<protein>
    <recommendedName>
        <fullName evidence="2 5">Signal peptidase I</fullName>
        <ecNumber evidence="5">3.4.21.89</ecNumber>
    </recommendedName>
</protein>
<evidence type="ECO:0000256" key="2">
    <source>
        <dbReference type="ARBA" id="ARBA00019232"/>
    </source>
</evidence>
<dbReference type="SUPFAM" id="SSF51306">
    <property type="entry name" value="LexA/Signal peptidase"/>
    <property type="match status" value="1"/>
</dbReference>
<dbReference type="Pfam" id="PF10502">
    <property type="entry name" value="Peptidase_S26"/>
    <property type="match status" value="1"/>
</dbReference>
<dbReference type="InterPro" id="IPR036286">
    <property type="entry name" value="LexA/Signal_pep-like_sf"/>
</dbReference>
<dbReference type="EMBL" id="RCZC01000002">
    <property type="protein sequence ID" value="TPG53931.1"/>
    <property type="molecule type" value="Genomic_DNA"/>
</dbReference>
<proteinExistence type="inferred from homology"/>
<name>A0A502FWX7_9SPHN</name>